<sequence length="23" mass="2681">MLMICESVTTTRGRTVLIRERKS</sequence>
<dbReference type="AlphaFoldDB" id="A0A0A8Y3C2"/>
<dbReference type="EMBL" id="GBRH01279623">
    <property type="protein sequence ID" value="JAD18272.1"/>
    <property type="molecule type" value="Transcribed_RNA"/>
</dbReference>
<evidence type="ECO:0000313" key="1">
    <source>
        <dbReference type="EMBL" id="JAD18272.1"/>
    </source>
</evidence>
<proteinExistence type="predicted"/>
<reference evidence="1" key="2">
    <citation type="journal article" date="2015" name="Data Brief">
        <title>Shoot transcriptome of the giant reed, Arundo donax.</title>
        <authorList>
            <person name="Barrero R.A."/>
            <person name="Guerrero F.D."/>
            <person name="Moolhuijzen P."/>
            <person name="Goolsby J.A."/>
            <person name="Tidwell J."/>
            <person name="Bellgard S.E."/>
            <person name="Bellgard M.I."/>
        </authorList>
    </citation>
    <scope>NUCLEOTIDE SEQUENCE</scope>
    <source>
        <tissue evidence="1">Shoot tissue taken approximately 20 cm above the soil surface</tissue>
    </source>
</reference>
<protein>
    <submittedName>
        <fullName evidence="1">Uncharacterized protein</fullName>
    </submittedName>
</protein>
<reference evidence="1" key="1">
    <citation type="submission" date="2014-09" db="EMBL/GenBank/DDBJ databases">
        <authorList>
            <person name="Magalhaes I.L.F."/>
            <person name="Oliveira U."/>
            <person name="Santos F.R."/>
            <person name="Vidigal T.H.D.A."/>
            <person name="Brescovit A.D."/>
            <person name="Santos A.J."/>
        </authorList>
    </citation>
    <scope>NUCLEOTIDE SEQUENCE</scope>
    <source>
        <tissue evidence="1">Shoot tissue taken approximately 20 cm above the soil surface</tissue>
    </source>
</reference>
<accession>A0A0A8Y3C2</accession>
<organism evidence="1">
    <name type="scientific">Arundo donax</name>
    <name type="common">Giant reed</name>
    <name type="synonym">Donax arundinaceus</name>
    <dbReference type="NCBI Taxonomy" id="35708"/>
    <lineage>
        <taxon>Eukaryota</taxon>
        <taxon>Viridiplantae</taxon>
        <taxon>Streptophyta</taxon>
        <taxon>Embryophyta</taxon>
        <taxon>Tracheophyta</taxon>
        <taxon>Spermatophyta</taxon>
        <taxon>Magnoliopsida</taxon>
        <taxon>Liliopsida</taxon>
        <taxon>Poales</taxon>
        <taxon>Poaceae</taxon>
        <taxon>PACMAD clade</taxon>
        <taxon>Arundinoideae</taxon>
        <taxon>Arundineae</taxon>
        <taxon>Arundo</taxon>
    </lineage>
</organism>
<name>A0A0A8Y3C2_ARUDO</name>